<dbReference type="PANTHER" id="PTHR11412">
    <property type="entry name" value="MACROGLOBULIN / COMPLEMENT"/>
    <property type="match status" value="1"/>
</dbReference>
<evidence type="ECO:0000256" key="1">
    <source>
        <dbReference type="ARBA" id="ARBA00004613"/>
    </source>
</evidence>
<dbReference type="GO" id="GO:0005615">
    <property type="term" value="C:extracellular space"/>
    <property type="evidence" value="ECO:0007669"/>
    <property type="project" value="InterPro"/>
</dbReference>
<dbReference type="Gene3D" id="1.50.10.20">
    <property type="match status" value="1"/>
</dbReference>
<feature type="chain" id="PRO_5004287399" description="TEP1-F" evidence="13">
    <location>
        <begin position="18"/>
        <end position="1505"/>
    </location>
</feature>
<dbReference type="InterPro" id="IPR009048">
    <property type="entry name" value="A-macroglobulin_rcpt-bd"/>
</dbReference>
<evidence type="ECO:0000256" key="9">
    <source>
        <dbReference type="ARBA" id="ARBA00057615"/>
    </source>
</evidence>
<dbReference type="SUPFAM" id="SSF48239">
    <property type="entry name" value="Terpenoid cyclases/Protein prenyltransferases"/>
    <property type="match status" value="1"/>
</dbReference>
<keyword evidence="7" id="KW-1015">Disulfide bond</keyword>
<comment type="subcellular location">
    <subcellularLocation>
        <location evidence="1">Secreted</location>
    </subcellularLocation>
</comment>
<evidence type="ECO:0000256" key="6">
    <source>
        <dbReference type="ARBA" id="ARBA00022900"/>
    </source>
</evidence>
<comment type="subunit">
    <text evidence="10">Heterodimer of a TEP1-N chain and an TEP1-C chain non-covalently linked. Forms a complex composed of TEP1-N and TEP1-C heterodimer, LRIM1 and APL1C; the interaction stabilizes TEP1-N and TEP1-C heterodimer, prevents its binding to tissues while circulating in the hemolymph and protects the thioester bond from hydrolysis. Mature TEP1 and to a lesser extent full-length TEP1 interact with SPCLIP1; the interaction is induced by microbial infection.</text>
</comment>
<dbReference type="Gene3D" id="2.60.40.10">
    <property type="entry name" value="Immunoglobulins"/>
    <property type="match status" value="2"/>
</dbReference>
<feature type="domain" description="Alpha-2-macroglobulin" evidence="15">
    <location>
        <begin position="756"/>
        <end position="846"/>
    </location>
</feature>
<name>Q76DK1_PENJP</name>
<dbReference type="SUPFAM" id="SSF81296">
    <property type="entry name" value="E set domains"/>
    <property type="match status" value="1"/>
</dbReference>
<dbReference type="SMART" id="SM01419">
    <property type="entry name" value="Thiol-ester_cl"/>
    <property type="match status" value="1"/>
</dbReference>
<dbReference type="InterPro" id="IPR002890">
    <property type="entry name" value="MG2"/>
</dbReference>
<dbReference type="InterPro" id="IPR041813">
    <property type="entry name" value="A2M_TED"/>
</dbReference>
<dbReference type="Pfam" id="PF17791">
    <property type="entry name" value="MG3"/>
    <property type="match status" value="1"/>
</dbReference>
<keyword evidence="4" id="KW-0646">Protease inhibitor</keyword>
<dbReference type="SUPFAM" id="SSF49410">
    <property type="entry name" value="Alpha-macroglobulin receptor domain"/>
    <property type="match status" value="1"/>
</dbReference>
<evidence type="ECO:0000259" key="15">
    <source>
        <dbReference type="SMART" id="SM01360"/>
    </source>
</evidence>
<dbReference type="InterPro" id="IPR014756">
    <property type="entry name" value="Ig_E-set"/>
</dbReference>
<dbReference type="InterPro" id="IPR040839">
    <property type="entry name" value="MG4"/>
</dbReference>
<dbReference type="Gene3D" id="2.60.120.1540">
    <property type="match status" value="1"/>
</dbReference>
<dbReference type="InterPro" id="IPR008930">
    <property type="entry name" value="Terpenoid_cyclase/PrenylTrfase"/>
</dbReference>
<evidence type="ECO:0000256" key="8">
    <source>
        <dbReference type="ARBA" id="ARBA00023180"/>
    </source>
</evidence>
<dbReference type="InterPro" id="IPR036595">
    <property type="entry name" value="A-macroglobulin_rcpt-bd_sf"/>
</dbReference>
<dbReference type="Gene3D" id="2.60.40.1930">
    <property type="match status" value="2"/>
</dbReference>
<comment type="function">
    <text evidence="9">Binds covalently through a thioester bond to the pathogen surface resulting in pathogen clearance.</text>
</comment>
<sequence>MLGGVLLALGALAFCSGSYVITTPRRWIPGDKNQLCINIQTDQTTGGALSISMTTPQSRPHQKDTNVTILPKETLSIAAGQSHHCHDIRLPAGNYCRGYLTLNGRLNGASVEETVEVALRNNRNKTFIQTDKYLYQPGQEVKFRLLTVYGWKSLVSREKYSEIWVTSPSQTRIAQWKRVDNSAGLVHLAFQLADEPEEGTYTINVRGSNKVIETRTFKVEDYVLPRFVVEVTPPKYILATDERFTFRACANYTFGQPVKGKMTLEVSNNERRRCLFKYKRTEYVTGCHDFEVTAQELRFMDCSVYSVSATATMEEEGTGVTFNESVRESVRRTVVHLKAVREDAFKKPNLPYFLKVQATLPDDTPAPYVPLEVCYAGRCRNRTTGADGKVSAVVLTGDSQRIIMSTLNCRAQVQTSVFEKTLDHYFSPSNSALQIQVPEETIGCSPGKYRKHLIDILYSANNTQSALLHFQIISRGKVQRWWSLPVDFKPTKLPFDTQQLVETPPQNSQGPIVTGSVRLPITLPPTTSPTVKVLIWYTRDDGEVVSDSVELKRDRCLLHETRLTWSTSREQPGEEVTLSVQAGTDAICSVGVVDKSADLLNPDPDPINLDKIFRYLDNYNIYPWLNSQIDDFTYCQQKVFRQGGVQANSGPGTEDILPPIRRRYYSEYVDSLRMFSDSGLYVFSDLTLETRPCEEDVWDFYDRPYGAGGGPVYDDIPLSVGAPGIVPLSPEGPEFAGREEESSGGRKRPRTRFPETWLWDIVVLPSSGVLSQKVTLPDTITEWVGKAVCANAELGVGLSELESITAFTPFFVDLTLPPSVKRGEVLPVKISIFNYLGQPLPVTVDLLPSPEYEVVEDQTSGGAGGRRKACLAPEDKVVHTIKIRPLAIGDVNITVSAYTDTSQSSPCGSGRPVQREDTLIKPIKVEAEGFLRETTLTKYVCADELSNEPDSAVVWELSPPADIVPDSERGWVTVVGDLLALSLQNLGSLIRLPSGCGEQNMVNFAPNVYMMQYLTVTEQNTPDSTGKLLRFMRTGYQRQLLYRRSNGSYSAFGSADDSGSTWLTAFVLKSFVQAKEFIYIDDSSLNRTRAWLMASELDRSGCVVPVGKVFSKGLKGGLKGKASPVPMTAYVLIALMEAGTSANHPIVTRISQCLLGDTTRDPYTIALKAYALTLAGHPQSTVVLQQLLELAVEDDEGMRWELQRAFHRSNSLAVETAGYAILAMMEQNSEEFILDARKVVKWITTRRNGYGGFYSTQDTVVALQALASYETYAYEGKLDVVATVTAFSFRESERIQQSQQYQQSKQFQFKRSVETANNFVHEFTINEDNKLLQQQVSLPVFPTYVKITMEGQGCSVMKAVLRYNVPEAEPSDAFSLKVDAINAPGRDCDRKRIRACSAYLLPDGESNMAVIEVNLVSGFIPLKDDLKAVVRQNHKVVKRYEVDGSKVSFYIDEFTAEEVCVTFGILRAVKIEDTKPGSVVVYDYYEPDFAVSQSYTFPYIEECGR</sequence>
<reference evidence="17" key="1">
    <citation type="journal article" date="2004" name="Fish Shellfish Immunol.">
        <title>Molecular cloning and expression analysis of alpha 2-macroglobulin in the kuruma shrimp, Marsupenaeus japonicus.</title>
        <authorList>
            <person name="Rattanachai A."/>
            <person name="Hirono I."/>
            <person name="Ohira T."/>
            <person name="Takahashi Y."/>
            <person name="Aoki T."/>
        </authorList>
    </citation>
    <scope>NUCLEOTIDE SEQUENCE</scope>
</reference>
<evidence type="ECO:0000256" key="7">
    <source>
        <dbReference type="ARBA" id="ARBA00023157"/>
    </source>
</evidence>
<dbReference type="Pfam" id="PF07678">
    <property type="entry name" value="TED_complement"/>
    <property type="match status" value="1"/>
</dbReference>
<keyword evidence="8" id="KW-0325">Glycoprotein</keyword>
<keyword evidence="5 13" id="KW-0732">Signal</keyword>
<dbReference type="SMART" id="SM01360">
    <property type="entry name" value="A2M"/>
    <property type="match status" value="1"/>
</dbReference>
<comment type="similarity">
    <text evidence="2">Belongs to the protease inhibitor I39 (alpha-2-macroglobulin) family.</text>
</comment>
<dbReference type="InterPro" id="IPR011625">
    <property type="entry name" value="A2M_N_BRD"/>
</dbReference>
<evidence type="ECO:0000256" key="2">
    <source>
        <dbReference type="ARBA" id="ARBA00010952"/>
    </source>
</evidence>
<proteinExistence type="evidence at transcript level"/>
<protein>
    <recommendedName>
        <fullName evidence="11">TEP1-F</fullName>
    </recommendedName>
</protein>
<dbReference type="InterPro" id="IPR001599">
    <property type="entry name" value="Macroglobln_a2"/>
</dbReference>
<evidence type="ECO:0000259" key="14">
    <source>
        <dbReference type="SMART" id="SM01359"/>
    </source>
</evidence>
<dbReference type="Gene3D" id="2.60.40.1940">
    <property type="match status" value="1"/>
</dbReference>
<evidence type="ECO:0000256" key="13">
    <source>
        <dbReference type="SAM" id="SignalP"/>
    </source>
</evidence>
<evidence type="ECO:0000256" key="5">
    <source>
        <dbReference type="ARBA" id="ARBA00022729"/>
    </source>
</evidence>
<feature type="domain" description="Alpha-2-macroglobulin bait region" evidence="14">
    <location>
        <begin position="433"/>
        <end position="600"/>
    </location>
</feature>
<evidence type="ECO:0000256" key="12">
    <source>
        <dbReference type="SAM" id="MobiDB-lite"/>
    </source>
</evidence>
<organism evidence="17">
    <name type="scientific">Penaeus japonicus</name>
    <name type="common">Kuruma prawn</name>
    <name type="synonym">Marsupenaeus japonicus</name>
    <dbReference type="NCBI Taxonomy" id="27405"/>
    <lineage>
        <taxon>Eukaryota</taxon>
        <taxon>Metazoa</taxon>
        <taxon>Ecdysozoa</taxon>
        <taxon>Arthropoda</taxon>
        <taxon>Crustacea</taxon>
        <taxon>Multicrustacea</taxon>
        <taxon>Malacostraca</taxon>
        <taxon>Eumalacostraca</taxon>
        <taxon>Eucarida</taxon>
        <taxon>Decapoda</taxon>
        <taxon>Dendrobranchiata</taxon>
        <taxon>Penaeoidea</taxon>
        <taxon>Penaeidae</taxon>
        <taxon>Penaeus</taxon>
    </lineage>
</organism>
<dbReference type="FunFam" id="2.60.40.1930:FF:000001">
    <property type="entry name" value="CD109 isoform 3"/>
    <property type="match status" value="1"/>
</dbReference>
<dbReference type="InterPro" id="IPR013783">
    <property type="entry name" value="Ig-like_fold"/>
</dbReference>
<dbReference type="SMART" id="SM01359">
    <property type="entry name" value="A2M_N_2"/>
    <property type="match status" value="1"/>
</dbReference>
<feature type="signal peptide" evidence="13">
    <location>
        <begin position="1"/>
        <end position="17"/>
    </location>
</feature>
<dbReference type="InterPro" id="IPR041555">
    <property type="entry name" value="MG3"/>
</dbReference>
<dbReference type="Pfam" id="PF07677">
    <property type="entry name" value="A2M_recep"/>
    <property type="match status" value="1"/>
</dbReference>
<dbReference type="EMBL" id="AB108542">
    <property type="protein sequence ID" value="BAC99073.1"/>
    <property type="molecule type" value="mRNA"/>
</dbReference>
<dbReference type="InterPro" id="IPR019742">
    <property type="entry name" value="MacrogloblnA2_CS"/>
</dbReference>
<dbReference type="Pfam" id="PF01835">
    <property type="entry name" value="MG2"/>
    <property type="match status" value="1"/>
</dbReference>
<dbReference type="GO" id="GO:0004867">
    <property type="term" value="F:serine-type endopeptidase inhibitor activity"/>
    <property type="evidence" value="ECO:0007669"/>
    <property type="project" value="UniProtKB-KW"/>
</dbReference>
<evidence type="ECO:0000313" key="17">
    <source>
        <dbReference type="EMBL" id="BAC99073.1"/>
    </source>
</evidence>
<dbReference type="Pfam" id="PF07703">
    <property type="entry name" value="A2M_BRD"/>
    <property type="match status" value="1"/>
</dbReference>
<feature type="domain" description="Alpha-macroglobulin receptor-binding" evidence="16">
    <location>
        <begin position="1406"/>
        <end position="1495"/>
    </location>
</feature>
<dbReference type="SMART" id="SM01361">
    <property type="entry name" value="A2M_recep"/>
    <property type="match status" value="1"/>
</dbReference>
<dbReference type="InterPro" id="IPR050473">
    <property type="entry name" value="A2M/Complement_sys"/>
</dbReference>
<evidence type="ECO:0000259" key="16">
    <source>
        <dbReference type="SMART" id="SM01361"/>
    </source>
</evidence>
<dbReference type="InterPro" id="IPR047565">
    <property type="entry name" value="Alpha-macroglob_thiol-ester_cl"/>
</dbReference>
<dbReference type="PROSITE" id="PS00477">
    <property type="entry name" value="ALPHA_2_MACROGLOBULIN"/>
    <property type="match status" value="1"/>
</dbReference>
<dbReference type="Pfam" id="PF17789">
    <property type="entry name" value="MG4"/>
    <property type="match status" value="1"/>
</dbReference>
<dbReference type="Pfam" id="PF00207">
    <property type="entry name" value="A2M"/>
    <property type="match status" value="1"/>
</dbReference>
<dbReference type="Gene3D" id="6.20.50.160">
    <property type="match status" value="1"/>
</dbReference>
<evidence type="ECO:0000256" key="10">
    <source>
        <dbReference type="ARBA" id="ARBA00063781"/>
    </source>
</evidence>
<evidence type="ECO:0000256" key="3">
    <source>
        <dbReference type="ARBA" id="ARBA00022525"/>
    </source>
</evidence>
<evidence type="ECO:0000256" key="4">
    <source>
        <dbReference type="ARBA" id="ARBA00022690"/>
    </source>
</evidence>
<dbReference type="OrthoDB" id="6348147at2759"/>
<feature type="region of interest" description="Disordered" evidence="12">
    <location>
        <begin position="730"/>
        <end position="750"/>
    </location>
</feature>
<dbReference type="CDD" id="cd02897">
    <property type="entry name" value="A2M_2"/>
    <property type="match status" value="1"/>
</dbReference>
<evidence type="ECO:0000256" key="11">
    <source>
        <dbReference type="ARBA" id="ARBA00078071"/>
    </source>
</evidence>
<dbReference type="InterPro" id="IPR011626">
    <property type="entry name" value="Alpha-macroglobulin_TED"/>
</dbReference>
<dbReference type="Gene3D" id="2.20.130.20">
    <property type="match status" value="1"/>
</dbReference>
<dbReference type="Gene3D" id="2.60.40.690">
    <property type="entry name" value="Alpha-macroglobulin, receptor-binding domain"/>
    <property type="match status" value="1"/>
</dbReference>
<keyword evidence="6" id="KW-0722">Serine protease inhibitor</keyword>
<dbReference type="PANTHER" id="PTHR11412:SF171">
    <property type="entry name" value="PREGNANCY ZONE PROTEIN-LIKE PROTEIN"/>
    <property type="match status" value="1"/>
</dbReference>
<accession>Q76DK1</accession>
<keyword evidence="3" id="KW-0964">Secreted</keyword>